<dbReference type="Proteomes" id="UP000664601">
    <property type="component" value="Unassembled WGS sequence"/>
</dbReference>
<feature type="transmembrane region" description="Helical" evidence="1">
    <location>
        <begin position="52"/>
        <end position="71"/>
    </location>
</feature>
<dbReference type="RefSeq" id="WP_207675454.1">
    <property type="nucleotide sequence ID" value="NZ_JAFREM010000033.1"/>
</dbReference>
<keyword evidence="1" id="KW-0472">Membrane</keyword>
<feature type="transmembrane region" description="Helical" evidence="1">
    <location>
        <begin position="105"/>
        <end position="125"/>
    </location>
</feature>
<feature type="transmembrane region" description="Helical" evidence="1">
    <location>
        <begin position="131"/>
        <end position="150"/>
    </location>
</feature>
<evidence type="ECO:0008006" key="4">
    <source>
        <dbReference type="Google" id="ProtNLM"/>
    </source>
</evidence>
<keyword evidence="1" id="KW-0812">Transmembrane</keyword>
<name>A0ABS3LFP8_9ENTE</name>
<feature type="transmembrane region" description="Helical" evidence="1">
    <location>
        <begin position="20"/>
        <end position="40"/>
    </location>
</feature>
<proteinExistence type="predicted"/>
<sequence length="154" mass="17946">MSTLSKADQHYFNRLKRKNLWYIAAIIFVVLCLLFLYAGTNWLEIKVSSHTVDFLTGMFTTLTLILIVYIVRNRRVMNQPQLLRKQRIAVMDERNQEIINRSSRLAAYMLNICLIILSVVGSFVHPLMTQLSAGLLFVFILTYAIGYLYYKKKS</sequence>
<comment type="caution">
    <text evidence="2">The sequence shown here is derived from an EMBL/GenBank/DDBJ whole genome shotgun (WGS) entry which is preliminary data.</text>
</comment>
<keyword evidence="3" id="KW-1185">Reference proteome</keyword>
<accession>A0ABS3LFP8</accession>
<gene>
    <name evidence="2" type="ORF">JZO70_19970</name>
</gene>
<evidence type="ECO:0000313" key="2">
    <source>
        <dbReference type="EMBL" id="MBO1308462.1"/>
    </source>
</evidence>
<dbReference type="Pfam" id="PF09946">
    <property type="entry name" value="DUF2178"/>
    <property type="match status" value="1"/>
</dbReference>
<dbReference type="EMBL" id="JAFREM010000033">
    <property type="protein sequence ID" value="MBO1308462.1"/>
    <property type="molecule type" value="Genomic_DNA"/>
</dbReference>
<evidence type="ECO:0000256" key="1">
    <source>
        <dbReference type="SAM" id="Phobius"/>
    </source>
</evidence>
<reference evidence="2 3" key="1">
    <citation type="submission" date="2021-03" db="EMBL/GenBank/DDBJ databases">
        <title>Enterococcal diversity collection.</title>
        <authorList>
            <person name="Gilmore M.S."/>
            <person name="Schwartzman J."/>
            <person name="Van Tyne D."/>
            <person name="Martin M."/>
            <person name="Earl A.M."/>
            <person name="Manson A.L."/>
            <person name="Straub T."/>
            <person name="Salamzade R."/>
            <person name="Saavedra J."/>
            <person name="Lebreton F."/>
            <person name="Prichula J."/>
            <person name="Schaufler K."/>
            <person name="Gaca A."/>
            <person name="Sgardioli B."/>
            <person name="Wagenaar J."/>
            <person name="Strong T."/>
        </authorList>
    </citation>
    <scope>NUCLEOTIDE SEQUENCE [LARGE SCALE GENOMIC DNA]</scope>
    <source>
        <strain evidence="2 3">669A</strain>
    </source>
</reference>
<keyword evidence="1" id="KW-1133">Transmembrane helix</keyword>
<evidence type="ECO:0000313" key="3">
    <source>
        <dbReference type="Proteomes" id="UP000664601"/>
    </source>
</evidence>
<protein>
    <recommendedName>
        <fullName evidence="4">DUF2178 domain-containing protein</fullName>
    </recommendedName>
</protein>
<organism evidence="2 3">
    <name type="scientific">Candidatus Enterococcus moelleringii</name>
    <dbReference type="NCBI Taxonomy" id="2815325"/>
    <lineage>
        <taxon>Bacteria</taxon>
        <taxon>Bacillati</taxon>
        <taxon>Bacillota</taxon>
        <taxon>Bacilli</taxon>
        <taxon>Lactobacillales</taxon>
        <taxon>Enterococcaceae</taxon>
        <taxon>Enterococcus</taxon>
    </lineage>
</organism>
<dbReference type="InterPro" id="IPR019235">
    <property type="entry name" value="DUF2178_TM"/>
</dbReference>